<dbReference type="AlphaFoldDB" id="A0A6L2JLW5"/>
<sequence length="335" mass="38859">MCDVDINTLSIEEYLALTRGNKPGVVIPEIGNDVDFEIISQFLRELRRILFASVDDEDAHEYVRSVLEIADLFHILGVTHDAVMLRVFPITLTGAARRWKNKLLARPITCALKSILDMADHSQNWYNRATTWQRSNHNSNDITVITNRLDSLGCDRKKRKESIHAMQEGCKSPQWVHLTQEFPFRKEDEAVEQVKYIGFLEETINKYCEELIKAQAAHDEWINKLRENTNLNLKKLDGITKNLEVKVKRLTQTVMTNEENKVEKVKAKMEKVKEVMKEPETREEELQLLIVKDIQSSLIEMEELSSVMKRMLNLRPSFGCYDDRGRKIDITLDLG</sequence>
<reference evidence="1" key="1">
    <citation type="journal article" date="2019" name="Sci. Rep.">
        <title>Draft genome of Tanacetum cinerariifolium, the natural source of mosquito coil.</title>
        <authorList>
            <person name="Yamashiro T."/>
            <person name="Shiraishi A."/>
            <person name="Satake H."/>
            <person name="Nakayama K."/>
        </authorList>
    </citation>
    <scope>NUCLEOTIDE SEQUENCE</scope>
</reference>
<accession>A0A6L2JLW5</accession>
<comment type="caution">
    <text evidence="1">The sequence shown here is derived from an EMBL/GenBank/DDBJ whole genome shotgun (WGS) entry which is preliminary data.</text>
</comment>
<keyword evidence="1" id="KW-0378">Hydrolase</keyword>
<organism evidence="1">
    <name type="scientific">Tanacetum cinerariifolium</name>
    <name type="common">Dalmatian daisy</name>
    <name type="synonym">Chrysanthemum cinerariifolium</name>
    <dbReference type="NCBI Taxonomy" id="118510"/>
    <lineage>
        <taxon>Eukaryota</taxon>
        <taxon>Viridiplantae</taxon>
        <taxon>Streptophyta</taxon>
        <taxon>Embryophyta</taxon>
        <taxon>Tracheophyta</taxon>
        <taxon>Spermatophyta</taxon>
        <taxon>Magnoliopsida</taxon>
        <taxon>eudicotyledons</taxon>
        <taxon>Gunneridae</taxon>
        <taxon>Pentapetalae</taxon>
        <taxon>asterids</taxon>
        <taxon>campanulids</taxon>
        <taxon>Asterales</taxon>
        <taxon>Asteraceae</taxon>
        <taxon>Asteroideae</taxon>
        <taxon>Anthemideae</taxon>
        <taxon>Anthemidinae</taxon>
        <taxon>Tanacetum</taxon>
    </lineage>
</organism>
<dbReference type="GO" id="GO:0006508">
    <property type="term" value="P:proteolysis"/>
    <property type="evidence" value="ECO:0007669"/>
    <property type="project" value="UniProtKB-KW"/>
</dbReference>
<name>A0A6L2JLW5_TANCI</name>
<gene>
    <name evidence="1" type="ORF">Tci_009758</name>
</gene>
<dbReference type="EMBL" id="BKCJ010000971">
    <property type="protein sequence ID" value="GEU37780.1"/>
    <property type="molecule type" value="Genomic_DNA"/>
</dbReference>
<evidence type="ECO:0000313" key="1">
    <source>
        <dbReference type="EMBL" id="GEU37780.1"/>
    </source>
</evidence>
<protein>
    <submittedName>
        <fullName evidence="1">Lon protease 2, peroxisomal</fullName>
    </submittedName>
</protein>
<keyword evidence="1" id="KW-0645">Protease</keyword>
<proteinExistence type="predicted"/>
<dbReference type="GO" id="GO:0008233">
    <property type="term" value="F:peptidase activity"/>
    <property type="evidence" value="ECO:0007669"/>
    <property type="project" value="UniProtKB-KW"/>
</dbReference>